<dbReference type="Proteomes" id="UP000790377">
    <property type="component" value="Unassembled WGS sequence"/>
</dbReference>
<sequence length="197" mass="22310">MVPWSTVYESKSGICYCSSVTAAPDKSGYAQTYVIIAETIRRYGDLGHLKIFKLYPCVEKNSDVSFGPGGVPKPRKSNSKPKLGKRIKRKIKSFLSGKPIIELEQVYKSTCYTIDWCHFSVTIGVRHLAIAWYSKIYWLEGKTCTLYAFDLETMQPYQASPETLPTESPLYMDLNVTETHLIVTKGRPAPRINRLLS</sequence>
<gene>
    <name evidence="1" type="ORF">BJ138DRAFT_442065</name>
</gene>
<dbReference type="EMBL" id="MU267873">
    <property type="protein sequence ID" value="KAH7907771.1"/>
    <property type="molecule type" value="Genomic_DNA"/>
</dbReference>
<name>A0ACB8A452_9AGAM</name>
<evidence type="ECO:0000313" key="1">
    <source>
        <dbReference type="EMBL" id="KAH7907771.1"/>
    </source>
</evidence>
<comment type="caution">
    <text evidence="1">The sequence shown here is derived from an EMBL/GenBank/DDBJ whole genome shotgun (WGS) entry which is preliminary data.</text>
</comment>
<accession>A0ACB8A452</accession>
<protein>
    <submittedName>
        <fullName evidence="1">Uncharacterized protein</fullName>
    </submittedName>
</protein>
<evidence type="ECO:0000313" key="2">
    <source>
        <dbReference type="Proteomes" id="UP000790377"/>
    </source>
</evidence>
<reference evidence="1" key="1">
    <citation type="journal article" date="2021" name="New Phytol.">
        <title>Evolutionary innovations through gain and loss of genes in the ectomycorrhizal Boletales.</title>
        <authorList>
            <person name="Wu G."/>
            <person name="Miyauchi S."/>
            <person name="Morin E."/>
            <person name="Kuo A."/>
            <person name="Drula E."/>
            <person name="Varga T."/>
            <person name="Kohler A."/>
            <person name="Feng B."/>
            <person name="Cao Y."/>
            <person name="Lipzen A."/>
            <person name="Daum C."/>
            <person name="Hundley H."/>
            <person name="Pangilinan J."/>
            <person name="Johnson J."/>
            <person name="Barry K."/>
            <person name="LaButti K."/>
            <person name="Ng V."/>
            <person name="Ahrendt S."/>
            <person name="Min B."/>
            <person name="Choi I.G."/>
            <person name="Park H."/>
            <person name="Plett J.M."/>
            <person name="Magnuson J."/>
            <person name="Spatafora J.W."/>
            <person name="Nagy L.G."/>
            <person name="Henrissat B."/>
            <person name="Grigoriev I.V."/>
            <person name="Yang Z.L."/>
            <person name="Xu J."/>
            <person name="Martin F.M."/>
        </authorList>
    </citation>
    <scope>NUCLEOTIDE SEQUENCE</scope>
    <source>
        <strain evidence="1">ATCC 28755</strain>
    </source>
</reference>
<organism evidence="1 2">
    <name type="scientific">Hygrophoropsis aurantiaca</name>
    <dbReference type="NCBI Taxonomy" id="72124"/>
    <lineage>
        <taxon>Eukaryota</taxon>
        <taxon>Fungi</taxon>
        <taxon>Dikarya</taxon>
        <taxon>Basidiomycota</taxon>
        <taxon>Agaricomycotina</taxon>
        <taxon>Agaricomycetes</taxon>
        <taxon>Agaricomycetidae</taxon>
        <taxon>Boletales</taxon>
        <taxon>Coniophorineae</taxon>
        <taxon>Hygrophoropsidaceae</taxon>
        <taxon>Hygrophoropsis</taxon>
    </lineage>
</organism>
<proteinExistence type="predicted"/>
<keyword evidence="2" id="KW-1185">Reference proteome</keyword>